<dbReference type="Proteomes" id="UP000677054">
    <property type="component" value="Unassembled WGS sequence"/>
</dbReference>
<accession>A0A7R9FRH6</accession>
<dbReference type="AlphaFoldDB" id="A0A7R9FRH6"/>
<keyword evidence="2" id="KW-1185">Reference proteome</keyword>
<name>A0A7R9FRH6_9CRUS</name>
<dbReference type="OrthoDB" id="204305at2759"/>
<evidence type="ECO:0000313" key="2">
    <source>
        <dbReference type="Proteomes" id="UP000677054"/>
    </source>
</evidence>
<dbReference type="EMBL" id="LR903686">
    <property type="protein sequence ID" value="CAD7252171.1"/>
    <property type="molecule type" value="Genomic_DNA"/>
</dbReference>
<gene>
    <name evidence="1" type="ORF">DSTB1V02_LOCUS11930</name>
</gene>
<protein>
    <submittedName>
        <fullName evidence="1">Uncharacterized protein</fullName>
    </submittedName>
</protein>
<dbReference type="EMBL" id="CAJPEV010004169">
    <property type="protein sequence ID" value="CAG0901313.1"/>
    <property type="molecule type" value="Genomic_DNA"/>
</dbReference>
<sequence>MELPCDCDGEKYLLANQDQALSICSTRATSRGRGQRVVSYSLFGSLSDGGRASYIYEEYVTELLQNVKEKYPSWVMRIYTNYDPDIPDQREWMCGIQCNQSHVDFCFVDRLPQLGNITRVQDQGMTWRFLPGMDPLVDIFVSRDTDSLVTNREREAVDEWLDSNSMIHAMRDHPHHPWHILGGMWGAKTIMNRSLMANLTREMILKTDLQHGYGFDQEVLRLVHDSYHCTKPEFQGPEYRPFPKQREGGYFVGWARRFDPAESLVLKFNCTPECRPKDHQDWVFC</sequence>
<proteinExistence type="predicted"/>
<reference evidence="1" key="1">
    <citation type="submission" date="2020-11" db="EMBL/GenBank/DDBJ databases">
        <authorList>
            <person name="Tran Van P."/>
        </authorList>
    </citation>
    <scope>NUCLEOTIDE SEQUENCE</scope>
</reference>
<organism evidence="1">
    <name type="scientific">Darwinula stevensoni</name>
    <dbReference type="NCBI Taxonomy" id="69355"/>
    <lineage>
        <taxon>Eukaryota</taxon>
        <taxon>Metazoa</taxon>
        <taxon>Ecdysozoa</taxon>
        <taxon>Arthropoda</taxon>
        <taxon>Crustacea</taxon>
        <taxon>Oligostraca</taxon>
        <taxon>Ostracoda</taxon>
        <taxon>Podocopa</taxon>
        <taxon>Podocopida</taxon>
        <taxon>Darwinulocopina</taxon>
        <taxon>Darwinuloidea</taxon>
        <taxon>Darwinulidae</taxon>
        <taxon>Darwinula</taxon>
    </lineage>
</organism>
<evidence type="ECO:0000313" key="1">
    <source>
        <dbReference type="EMBL" id="CAD7252171.1"/>
    </source>
</evidence>